<proteinExistence type="predicted"/>
<feature type="non-terminal residue" evidence="2">
    <location>
        <position position="225"/>
    </location>
</feature>
<dbReference type="EMBL" id="PEDP01004472">
    <property type="protein sequence ID" value="POS82069.1"/>
    <property type="molecule type" value="Genomic_DNA"/>
</dbReference>
<reference evidence="2 3" key="1">
    <citation type="submission" date="2017-10" db="EMBL/GenBank/DDBJ databases">
        <title>Development of genomic resources for the powdery mildew, Erysiphe pulchra.</title>
        <authorList>
            <person name="Wadl P.A."/>
            <person name="Mack B.M."/>
            <person name="Moore G."/>
            <person name="Beltz S.B."/>
        </authorList>
    </citation>
    <scope>NUCLEOTIDE SEQUENCE [LARGE SCALE GENOMIC DNA]</scope>
    <source>
        <strain evidence="2">Cflorida</strain>
    </source>
</reference>
<dbReference type="OrthoDB" id="10619626at2759"/>
<dbReference type="SUPFAM" id="SSF57756">
    <property type="entry name" value="Retrovirus zinc finger-like domains"/>
    <property type="match status" value="1"/>
</dbReference>
<comment type="caution">
    <text evidence="2">The sequence shown here is derived from an EMBL/GenBank/DDBJ whole genome shotgun (WGS) entry which is preliminary data.</text>
</comment>
<name>A0A2S4PJ51_9PEZI</name>
<keyword evidence="3" id="KW-1185">Reference proteome</keyword>
<dbReference type="AlphaFoldDB" id="A0A2S4PJ51"/>
<gene>
    <name evidence="2" type="ORF">EPUL_006416</name>
</gene>
<evidence type="ECO:0000313" key="2">
    <source>
        <dbReference type="EMBL" id="POS82069.1"/>
    </source>
</evidence>
<dbReference type="GO" id="GO:0008270">
    <property type="term" value="F:zinc ion binding"/>
    <property type="evidence" value="ECO:0007669"/>
    <property type="project" value="InterPro"/>
</dbReference>
<evidence type="ECO:0008006" key="4">
    <source>
        <dbReference type="Google" id="ProtNLM"/>
    </source>
</evidence>
<feature type="region of interest" description="Disordered" evidence="1">
    <location>
        <begin position="151"/>
        <end position="225"/>
    </location>
</feature>
<organism evidence="2 3">
    <name type="scientific">Erysiphe pulchra</name>
    <dbReference type="NCBI Taxonomy" id="225359"/>
    <lineage>
        <taxon>Eukaryota</taxon>
        <taxon>Fungi</taxon>
        <taxon>Dikarya</taxon>
        <taxon>Ascomycota</taxon>
        <taxon>Pezizomycotina</taxon>
        <taxon>Leotiomycetes</taxon>
        <taxon>Erysiphales</taxon>
        <taxon>Erysiphaceae</taxon>
        <taxon>Erysiphe</taxon>
    </lineage>
</organism>
<feature type="compositionally biased region" description="Basic residues" evidence="1">
    <location>
        <begin position="162"/>
        <end position="178"/>
    </location>
</feature>
<dbReference type="GO" id="GO:0003676">
    <property type="term" value="F:nucleic acid binding"/>
    <property type="evidence" value="ECO:0007669"/>
    <property type="project" value="InterPro"/>
</dbReference>
<dbReference type="Proteomes" id="UP000237438">
    <property type="component" value="Unassembled WGS sequence"/>
</dbReference>
<evidence type="ECO:0000256" key="1">
    <source>
        <dbReference type="SAM" id="MobiDB-lite"/>
    </source>
</evidence>
<feature type="compositionally biased region" description="Basic and acidic residues" evidence="1">
    <location>
        <begin position="214"/>
        <end position="225"/>
    </location>
</feature>
<dbReference type="InterPro" id="IPR036875">
    <property type="entry name" value="Znf_CCHC_sf"/>
</dbReference>
<evidence type="ECO:0000313" key="3">
    <source>
        <dbReference type="Proteomes" id="UP000237438"/>
    </source>
</evidence>
<dbReference type="Gene3D" id="4.10.60.10">
    <property type="entry name" value="Zinc finger, CCHC-type"/>
    <property type="match status" value="1"/>
</dbReference>
<sequence>MDISLGPNARDVLINHIELSLPQTYALLSRELLKMSSDQIANQVVHFTKQASRAELQHKFFQPYIEPISSPSLLDHNGQNSSLLVVPSGSQNDNIFLSNQQTNLDDSAYAALQNNECRICRRKGHWAKDCSFRNADRPPYQQYEKNNYPIDKKTSKTFQKSRQPKFQKSRSRLRKHNPKNNIYLINDNGDYDEDNDNNSPSSASDDTDNDQQDLFEKALIEEHNE</sequence>
<protein>
    <recommendedName>
        <fullName evidence="4">CCHC-type domain-containing protein</fullName>
    </recommendedName>
</protein>
<accession>A0A2S4PJ51</accession>